<dbReference type="eggNOG" id="COG0697">
    <property type="taxonomic scope" value="Bacteria"/>
</dbReference>
<dbReference type="SUPFAM" id="SSF103481">
    <property type="entry name" value="Multidrug resistance efflux transporter EmrE"/>
    <property type="match status" value="2"/>
</dbReference>
<dbReference type="AlphaFoldDB" id="H6SMZ5"/>
<evidence type="ECO:0000256" key="6">
    <source>
        <dbReference type="SAM" id="Phobius"/>
    </source>
</evidence>
<feature type="transmembrane region" description="Helical" evidence="6">
    <location>
        <begin position="105"/>
        <end position="124"/>
    </location>
</feature>
<sequence>MKNPSHSLGAVDWAPWMVLVATVALSFKGIAAKFAYGAGMGVGMLLVLRFVLSVPLFWLGERLVNHGRPQPPLGWREIGACAGAGLLFLAATVCDFSALTFIDAGISRVILFTYPAFILVFQAVERRTWPRRSRLLAFAITYIGLLLVVVPGQGAGVRWEGVVLALGSAVTYALFLNRTQALTQRIGSARFTALANTAVMVCIVPVAPFLGGGWTLDPVAWGWAVVIAVLCTVIPFFFLFEGIRRWGAERAGLLSLLGPAITLALAWLLLDETLSLAQQAGFAVVMAGIFILQRGERRQKKS</sequence>
<dbReference type="OrthoDB" id="9813617at2"/>
<evidence type="ECO:0000256" key="5">
    <source>
        <dbReference type="ARBA" id="ARBA00023136"/>
    </source>
</evidence>
<dbReference type="Proteomes" id="UP000033220">
    <property type="component" value="Chromosome DSM 122"/>
</dbReference>
<keyword evidence="3 6" id="KW-0812">Transmembrane</keyword>
<dbReference type="HOGENOM" id="CLU_033863_9_0_5"/>
<feature type="transmembrane region" description="Helical" evidence="6">
    <location>
        <begin position="191"/>
        <end position="214"/>
    </location>
</feature>
<protein>
    <recommendedName>
        <fullName evidence="7">EamA domain-containing protein</fullName>
    </recommendedName>
</protein>
<evidence type="ECO:0000313" key="8">
    <source>
        <dbReference type="EMBL" id="CCG06871.1"/>
    </source>
</evidence>
<dbReference type="KEGG" id="rpm:RSPPHO_00245"/>
<reference evidence="8 9" key="1">
    <citation type="submission" date="2012-02" db="EMBL/GenBank/DDBJ databases">
        <title>Shotgun genome sequence of Phaeospirillum photometricum DSM 122.</title>
        <authorList>
            <person name="Duquesne K."/>
            <person name="Sturgis J."/>
        </authorList>
    </citation>
    <scope>NUCLEOTIDE SEQUENCE [LARGE SCALE GENOMIC DNA]</scope>
    <source>
        <strain evidence="9">DSM122</strain>
    </source>
</reference>
<dbReference type="InterPro" id="IPR050638">
    <property type="entry name" value="AA-Vitamin_Transporters"/>
</dbReference>
<feature type="transmembrane region" description="Helical" evidence="6">
    <location>
        <begin position="252"/>
        <end position="270"/>
    </location>
</feature>
<feature type="transmembrane region" description="Helical" evidence="6">
    <location>
        <begin position="161"/>
        <end position="179"/>
    </location>
</feature>
<name>H6SMZ5_PARPM</name>
<feature type="transmembrane region" description="Helical" evidence="6">
    <location>
        <begin position="36"/>
        <end position="59"/>
    </location>
</feature>
<dbReference type="RefSeq" id="WP_014413511.1">
    <property type="nucleotide sequence ID" value="NC_017059.1"/>
</dbReference>
<feature type="transmembrane region" description="Helical" evidence="6">
    <location>
        <begin position="80"/>
        <end position="99"/>
    </location>
</feature>
<comment type="similarity">
    <text evidence="2">Belongs to the EamA transporter family.</text>
</comment>
<evidence type="ECO:0000313" key="9">
    <source>
        <dbReference type="Proteomes" id="UP000033220"/>
    </source>
</evidence>
<feature type="domain" description="EamA" evidence="7">
    <location>
        <begin position="15"/>
        <end position="149"/>
    </location>
</feature>
<evidence type="ECO:0000259" key="7">
    <source>
        <dbReference type="Pfam" id="PF00892"/>
    </source>
</evidence>
<feature type="transmembrane region" description="Helical" evidence="6">
    <location>
        <begin position="12"/>
        <end position="30"/>
    </location>
</feature>
<feature type="transmembrane region" description="Helical" evidence="6">
    <location>
        <begin position="136"/>
        <end position="155"/>
    </location>
</feature>
<gene>
    <name evidence="8" type="ORF">RSPPHO_00245</name>
</gene>
<dbReference type="PANTHER" id="PTHR32322:SF2">
    <property type="entry name" value="EAMA DOMAIN-CONTAINING PROTEIN"/>
    <property type="match status" value="1"/>
</dbReference>
<keyword evidence="4 6" id="KW-1133">Transmembrane helix</keyword>
<organism evidence="8 9">
    <name type="scientific">Pararhodospirillum photometricum DSM 122</name>
    <dbReference type="NCBI Taxonomy" id="1150469"/>
    <lineage>
        <taxon>Bacteria</taxon>
        <taxon>Pseudomonadati</taxon>
        <taxon>Pseudomonadota</taxon>
        <taxon>Alphaproteobacteria</taxon>
        <taxon>Rhodospirillales</taxon>
        <taxon>Rhodospirillaceae</taxon>
        <taxon>Pararhodospirillum</taxon>
    </lineage>
</organism>
<keyword evidence="5 6" id="KW-0472">Membrane</keyword>
<dbReference type="STRING" id="1150469.RSPPHO_00245"/>
<dbReference type="InterPro" id="IPR037185">
    <property type="entry name" value="EmrE-like"/>
</dbReference>
<accession>H6SMZ5</accession>
<dbReference type="Pfam" id="PF00892">
    <property type="entry name" value="EamA"/>
    <property type="match status" value="2"/>
</dbReference>
<evidence type="ECO:0000256" key="1">
    <source>
        <dbReference type="ARBA" id="ARBA00004141"/>
    </source>
</evidence>
<feature type="transmembrane region" description="Helical" evidence="6">
    <location>
        <begin position="276"/>
        <end position="292"/>
    </location>
</feature>
<dbReference type="GO" id="GO:0016020">
    <property type="term" value="C:membrane"/>
    <property type="evidence" value="ECO:0007669"/>
    <property type="project" value="UniProtKB-SubCell"/>
</dbReference>
<feature type="domain" description="EamA" evidence="7">
    <location>
        <begin position="161"/>
        <end position="292"/>
    </location>
</feature>
<comment type="subcellular location">
    <subcellularLocation>
        <location evidence="1">Membrane</location>
        <topology evidence="1">Multi-pass membrane protein</topology>
    </subcellularLocation>
</comment>
<feature type="transmembrane region" description="Helical" evidence="6">
    <location>
        <begin position="220"/>
        <end position="240"/>
    </location>
</feature>
<proteinExistence type="inferred from homology"/>
<dbReference type="InterPro" id="IPR000620">
    <property type="entry name" value="EamA_dom"/>
</dbReference>
<evidence type="ECO:0000256" key="2">
    <source>
        <dbReference type="ARBA" id="ARBA00007362"/>
    </source>
</evidence>
<keyword evidence="9" id="KW-1185">Reference proteome</keyword>
<dbReference type="Gene3D" id="1.10.3730.20">
    <property type="match status" value="1"/>
</dbReference>
<dbReference type="EMBL" id="HE663493">
    <property type="protein sequence ID" value="CCG06871.1"/>
    <property type="molecule type" value="Genomic_DNA"/>
</dbReference>
<evidence type="ECO:0000256" key="3">
    <source>
        <dbReference type="ARBA" id="ARBA00022692"/>
    </source>
</evidence>
<dbReference type="PANTHER" id="PTHR32322">
    <property type="entry name" value="INNER MEMBRANE TRANSPORTER"/>
    <property type="match status" value="1"/>
</dbReference>
<dbReference type="PATRIC" id="fig|1150469.3.peg.298"/>
<evidence type="ECO:0000256" key="4">
    <source>
        <dbReference type="ARBA" id="ARBA00022989"/>
    </source>
</evidence>